<reference evidence="2" key="1">
    <citation type="journal article" date="2022" name="Mol. Ecol. Resour.">
        <title>The genomes of chicory, endive, great burdock and yacon provide insights into Asteraceae palaeo-polyploidization history and plant inulin production.</title>
        <authorList>
            <person name="Fan W."/>
            <person name="Wang S."/>
            <person name="Wang H."/>
            <person name="Wang A."/>
            <person name="Jiang F."/>
            <person name="Liu H."/>
            <person name="Zhao H."/>
            <person name="Xu D."/>
            <person name="Zhang Y."/>
        </authorList>
    </citation>
    <scope>NUCLEOTIDE SEQUENCE [LARGE SCALE GENOMIC DNA]</scope>
    <source>
        <strain evidence="2">cv. Niubang</strain>
    </source>
</reference>
<reference evidence="1 2" key="2">
    <citation type="journal article" date="2022" name="Mol. Ecol. Resour.">
        <title>The genomes of chicory, endive, great burdock and yacon provide insights into Asteraceae paleo-polyploidization history and plant inulin production.</title>
        <authorList>
            <person name="Fan W."/>
            <person name="Wang S."/>
            <person name="Wang H."/>
            <person name="Wang A."/>
            <person name="Jiang F."/>
            <person name="Liu H."/>
            <person name="Zhao H."/>
            <person name="Xu D."/>
            <person name="Zhang Y."/>
        </authorList>
    </citation>
    <scope>NUCLEOTIDE SEQUENCE [LARGE SCALE GENOMIC DNA]</scope>
    <source>
        <strain evidence="2">cv. Niubang</strain>
    </source>
</reference>
<organism evidence="1 2">
    <name type="scientific">Arctium lappa</name>
    <name type="common">Greater burdock</name>
    <name type="synonym">Lappa major</name>
    <dbReference type="NCBI Taxonomy" id="4217"/>
    <lineage>
        <taxon>Eukaryota</taxon>
        <taxon>Viridiplantae</taxon>
        <taxon>Streptophyta</taxon>
        <taxon>Embryophyta</taxon>
        <taxon>Tracheophyta</taxon>
        <taxon>Spermatophyta</taxon>
        <taxon>Magnoliopsida</taxon>
        <taxon>eudicotyledons</taxon>
        <taxon>Gunneridae</taxon>
        <taxon>Pentapetalae</taxon>
        <taxon>asterids</taxon>
        <taxon>campanulids</taxon>
        <taxon>Asterales</taxon>
        <taxon>Asteraceae</taxon>
        <taxon>Carduoideae</taxon>
        <taxon>Cardueae</taxon>
        <taxon>Arctiinae</taxon>
        <taxon>Arctium</taxon>
    </lineage>
</organism>
<dbReference type="EMBL" id="CM042049">
    <property type="protein sequence ID" value="KAI3748212.1"/>
    <property type="molecule type" value="Genomic_DNA"/>
</dbReference>
<evidence type="ECO:0000313" key="2">
    <source>
        <dbReference type="Proteomes" id="UP001055879"/>
    </source>
</evidence>
<gene>
    <name evidence="1" type="ORF">L6452_11152</name>
</gene>
<comment type="caution">
    <text evidence="1">The sequence shown here is derived from an EMBL/GenBank/DDBJ whole genome shotgun (WGS) entry which is preliminary data.</text>
</comment>
<keyword evidence="2" id="KW-1185">Reference proteome</keyword>
<sequence>MGKLLLLLSTLLVVFVLLLPTFLILLIEVAKFGVDSGDYTVKIIDCQTGKCLKVLSVHRRTTWLVRFHPLCPDILASGSLDHEVRLWNANTSECIGSRDFRFTFIVLHSHSQTLYVATITHPPIIYVARCNTLFMSTKTESIVAQLKSSGLFQTKGLIGGKWIDAYDGRTIEVNNPSSGDVTTSVACMGERETKDAISSVYEAFRRMDLQVSPHHY</sequence>
<protein>
    <submittedName>
        <fullName evidence="1">Uncharacterized protein</fullName>
    </submittedName>
</protein>
<accession>A0ACB9DPI7</accession>
<proteinExistence type="predicted"/>
<evidence type="ECO:0000313" key="1">
    <source>
        <dbReference type="EMBL" id="KAI3748212.1"/>
    </source>
</evidence>
<dbReference type="Proteomes" id="UP001055879">
    <property type="component" value="Linkage Group LG03"/>
</dbReference>
<name>A0ACB9DPI7_ARCLA</name>